<feature type="transmembrane region" description="Helical" evidence="1">
    <location>
        <begin position="182"/>
        <end position="204"/>
    </location>
</feature>
<comment type="caution">
    <text evidence="2">The sequence shown here is derived from an EMBL/GenBank/DDBJ whole genome shotgun (WGS) entry which is preliminary data.</text>
</comment>
<protein>
    <recommendedName>
        <fullName evidence="4">Taste receptor type 2</fullName>
    </recommendedName>
</protein>
<keyword evidence="1" id="KW-0472">Membrane</keyword>
<keyword evidence="3" id="KW-1185">Reference proteome</keyword>
<feature type="transmembrane region" description="Helical" evidence="1">
    <location>
        <begin position="104"/>
        <end position="128"/>
    </location>
</feature>
<proteinExistence type="predicted"/>
<accession>A0AAV6QF63</accession>
<feature type="transmembrane region" description="Helical" evidence="1">
    <location>
        <begin position="225"/>
        <end position="249"/>
    </location>
</feature>
<keyword evidence="1" id="KW-1133">Transmembrane helix</keyword>
<evidence type="ECO:0000313" key="3">
    <source>
        <dbReference type="Proteomes" id="UP000693946"/>
    </source>
</evidence>
<feature type="transmembrane region" description="Helical" evidence="1">
    <location>
        <begin position="75"/>
        <end position="98"/>
    </location>
</feature>
<sequence>MLLNSSVALNDCQTGFTFVMCLMCTTGLEVFAAFTVTNTIVILPLSVLIIYIGLQQWRQQRTNARVAATSPSDHFTFHIVGIETISLIGDISYCIGNYSNNTQLVLGGFFLLCIVIPGQDLFHCLTCMERYLAVLHPITYLHLKRTSGVWITNICIACVWFMCGVWVLIAHMQMPFYPLIPFSVWFGLSLFFSFFCSLSVLRTLTRPGPGDGDRNRVDRSKRRAFHTITAITATLLIRCVGFLMCFFSFGYFSYNDIRACMAIKLVFWFCLPSSLVLPLLFLQRTRQPARH</sequence>
<dbReference type="EMBL" id="JAGKHQ010000018">
    <property type="protein sequence ID" value="KAG7487023.1"/>
    <property type="molecule type" value="Genomic_DNA"/>
</dbReference>
<gene>
    <name evidence="2" type="ORF">JOB18_044841</name>
</gene>
<keyword evidence="1" id="KW-0812">Transmembrane</keyword>
<feature type="transmembrane region" description="Helical" evidence="1">
    <location>
        <begin position="149"/>
        <end position="170"/>
    </location>
</feature>
<evidence type="ECO:0000256" key="1">
    <source>
        <dbReference type="SAM" id="Phobius"/>
    </source>
</evidence>
<name>A0AAV6QF63_SOLSE</name>
<organism evidence="2 3">
    <name type="scientific">Solea senegalensis</name>
    <name type="common">Senegalese sole</name>
    <dbReference type="NCBI Taxonomy" id="28829"/>
    <lineage>
        <taxon>Eukaryota</taxon>
        <taxon>Metazoa</taxon>
        <taxon>Chordata</taxon>
        <taxon>Craniata</taxon>
        <taxon>Vertebrata</taxon>
        <taxon>Euteleostomi</taxon>
        <taxon>Actinopterygii</taxon>
        <taxon>Neopterygii</taxon>
        <taxon>Teleostei</taxon>
        <taxon>Neoteleostei</taxon>
        <taxon>Acanthomorphata</taxon>
        <taxon>Carangaria</taxon>
        <taxon>Pleuronectiformes</taxon>
        <taxon>Pleuronectoidei</taxon>
        <taxon>Soleidae</taxon>
        <taxon>Solea</taxon>
    </lineage>
</organism>
<dbReference type="SUPFAM" id="SSF81321">
    <property type="entry name" value="Family A G protein-coupled receptor-like"/>
    <property type="match status" value="1"/>
</dbReference>
<dbReference type="AlphaFoldDB" id="A0AAV6QF63"/>
<feature type="transmembrane region" description="Helical" evidence="1">
    <location>
        <begin position="261"/>
        <end position="282"/>
    </location>
</feature>
<evidence type="ECO:0008006" key="4">
    <source>
        <dbReference type="Google" id="ProtNLM"/>
    </source>
</evidence>
<reference evidence="2 3" key="1">
    <citation type="journal article" date="2021" name="Sci. Rep.">
        <title>Chromosome anchoring in Senegalese sole (Solea senegalensis) reveals sex-associated markers and genome rearrangements in flatfish.</title>
        <authorList>
            <person name="Guerrero-Cozar I."/>
            <person name="Gomez-Garrido J."/>
            <person name="Berbel C."/>
            <person name="Martinez-Blanch J.F."/>
            <person name="Alioto T."/>
            <person name="Claros M.G."/>
            <person name="Gagnaire P.A."/>
            <person name="Manchado M."/>
        </authorList>
    </citation>
    <scope>NUCLEOTIDE SEQUENCE [LARGE SCALE GENOMIC DNA]</scope>
    <source>
        <strain evidence="2">Sse05_10M</strain>
    </source>
</reference>
<dbReference type="Proteomes" id="UP000693946">
    <property type="component" value="Linkage Group LG6"/>
</dbReference>
<evidence type="ECO:0000313" key="2">
    <source>
        <dbReference type="EMBL" id="KAG7487023.1"/>
    </source>
</evidence>
<feature type="transmembrane region" description="Helical" evidence="1">
    <location>
        <begin position="30"/>
        <end position="54"/>
    </location>
</feature>